<dbReference type="AlphaFoldDB" id="A0A7J5E4D3"/>
<feature type="transmembrane region" description="Helical" evidence="1">
    <location>
        <begin position="168"/>
        <end position="189"/>
    </location>
</feature>
<keyword evidence="1" id="KW-1133">Transmembrane helix</keyword>
<dbReference type="EMBL" id="WBVM01000001">
    <property type="protein sequence ID" value="KAB2813108.1"/>
    <property type="molecule type" value="Genomic_DNA"/>
</dbReference>
<dbReference type="Pfam" id="PF10067">
    <property type="entry name" value="DUF2306"/>
    <property type="match status" value="1"/>
</dbReference>
<name>A0A7J5E4D3_NOCSI</name>
<protein>
    <submittedName>
        <fullName evidence="2">DUF2306 domain-containing protein</fullName>
    </submittedName>
</protein>
<keyword evidence="1" id="KW-0472">Membrane</keyword>
<feature type="transmembrane region" description="Helical" evidence="1">
    <location>
        <begin position="61"/>
        <end position="81"/>
    </location>
</feature>
<evidence type="ECO:0000313" key="3">
    <source>
        <dbReference type="Proteomes" id="UP000449906"/>
    </source>
</evidence>
<sequence length="228" mass="24510">MTATLPTREPTRSPGRRGWWAWFALSSLAITVLAVGPYATASLAQLAADDHGVASNYADRAAFFQAALYVHASAAGLALLLSPLQFAARIRRSNPRLHRTIGKVVLAAIAVAGVAGLVLAFVNEAGLIGVFGFGGLAVAWLASGTQAYRAARSRDFTAHRRWAVRTFALTYAGVTLRLQTILFVSLQVALGADAADAFDRAYYVVTFSCWVPNLLVAEWYLRRAGRAR</sequence>
<dbReference type="InterPro" id="IPR018750">
    <property type="entry name" value="DUF2306_membrane"/>
</dbReference>
<dbReference type="Proteomes" id="UP000449906">
    <property type="component" value="Unassembled WGS sequence"/>
</dbReference>
<organism evidence="2 3">
    <name type="scientific">Nocardioides simplex</name>
    <name type="common">Arthrobacter simplex</name>
    <dbReference type="NCBI Taxonomy" id="2045"/>
    <lineage>
        <taxon>Bacteria</taxon>
        <taxon>Bacillati</taxon>
        <taxon>Actinomycetota</taxon>
        <taxon>Actinomycetes</taxon>
        <taxon>Propionibacteriales</taxon>
        <taxon>Nocardioidaceae</taxon>
        <taxon>Pimelobacter</taxon>
    </lineage>
</organism>
<proteinExistence type="predicted"/>
<feature type="transmembrane region" description="Helical" evidence="1">
    <location>
        <begin position="128"/>
        <end position="148"/>
    </location>
</feature>
<gene>
    <name evidence="2" type="ORF">F9L07_15595</name>
</gene>
<accession>A0A7J5E4D3</accession>
<feature type="transmembrane region" description="Helical" evidence="1">
    <location>
        <begin position="201"/>
        <end position="221"/>
    </location>
</feature>
<evidence type="ECO:0000313" key="2">
    <source>
        <dbReference type="EMBL" id="KAB2813108.1"/>
    </source>
</evidence>
<reference evidence="2 3" key="1">
    <citation type="submission" date="2019-09" db="EMBL/GenBank/DDBJ databases">
        <title>Pimelobacter sp. isolated from Paulinella.</title>
        <authorList>
            <person name="Jeong S.E."/>
        </authorList>
    </citation>
    <scope>NUCLEOTIDE SEQUENCE [LARGE SCALE GENOMIC DNA]</scope>
    <source>
        <strain evidence="2 3">Pch-N</strain>
    </source>
</reference>
<evidence type="ECO:0000256" key="1">
    <source>
        <dbReference type="SAM" id="Phobius"/>
    </source>
</evidence>
<comment type="caution">
    <text evidence="2">The sequence shown here is derived from an EMBL/GenBank/DDBJ whole genome shotgun (WGS) entry which is preliminary data.</text>
</comment>
<feature type="transmembrane region" description="Helical" evidence="1">
    <location>
        <begin position="101"/>
        <end position="122"/>
    </location>
</feature>
<feature type="transmembrane region" description="Helical" evidence="1">
    <location>
        <begin position="20"/>
        <end position="41"/>
    </location>
</feature>
<dbReference type="RefSeq" id="WP_151580412.1">
    <property type="nucleotide sequence ID" value="NZ_WBVM01000001.1"/>
</dbReference>
<keyword evidence="1" id="KW-0812">Transmembrane</keyword>